<evidence type="ECO:0008006" key="3">
    <source>
        <dbReference type="Google" id="ProtNLM"/>
    </source>
</evidence>
<evidence type="ECO:0000313" key="1">
    <source>
        <dbReference type="EMBL" id="MFB9062471.1"/>
    </source>
</evidence>
<proteinExistence type="predicted"/>
<comment type="caution">
    <text evidence="1">The sequence shown here is derived from an EMBL/GenBank/DDBJ whole genome shotgun (WGS) entry which is preliminary data.</text>
</comment>
<dbReference type="PROSITE" id="PS51257">
    <property type="entry name" value="PROKAR_LIPOPROTEIN"/>
    <property type="match status" value="1"/>
</dbReference>
<sequence length="270" mass="31344">MKLPLLLLLSSILLISCSDKPKKQVEEKETIISDSNTNTSNSNVNISNNNKTAVFKWDTELCSNTGEYDPQKYTEEELKNTCNLWGMRSSAYLSTNTTPTSEIDAAKLTRELTAEYNERKAFYNNKIISSPYWEKVRKDKIHELEDTYELKKIALESYSNPSVLLNNRFSKNCAEYAKALISNDTILLLKTWNNLAEKQKKNNGSPEKFMERHLEKYNSKNRIQNARQEIMTYGWWNCANAEVYRVDDDGTMEKEFNKLFTNVTFECDEP</sequence>
<organism evidence="1 2">
    <name type="scientific">Flavobacterium branchiarum</name>
    <dbReference type="NCBI Taxonomy" id="1114870"/>
    <lineage>
        <taxon>Bacteria</taxon>
        <taxon>Pseudomonadati</taxon>
        <taxon>Bacteroidota</taxon>
        <taxon>Flavobacteriia</taxon>
        <taxon>Flavobacteriales</taxon>
        <taxon>Flavobacteriaceae</taxon>
        <taxon>Flavobacterium</taxon>
    </lineage>
</organism>
<gene>
    <name evidence="1" type="ORF">ACFFUQ_00450</name>
</gene>
<evidence type="ECO:0000313" key="2">
    <source>
        <dbReference type="Proteomes" id="UP001589589"/>
    </source>
</evidence>
<dbReference type="RefSeq" id="WP_290265001.1">
    <property type="nucleotide sequence ID" value="NZ_JAUFQQ010000003.1"/>
</dbReference>
<accession>A0ABV5FFZ8</accession>
<dbReference type="EMBL" id="JBHMEX010000001">
    <property type="protein sequence ID" value="MFB9062471.1"/>
    <property type="molecule type" value="Genomic_DNA"/>
</dbReference>
<dbReference type="Proteomes" id="UP001589589">
    <property type="component" value="Unassembled WGS sequence"/>
</dbReference>
<protein>
    <recommendedName>
        <fullName evidence="3">DUF1311 domain-containing protein</fullName>
    </recommendedName>
</protein>
<name>A0ABV5FFZ8_9FLAO</name>
<reference evidence="1 2" key="1">
    <citation type="submission" date="2024-09" db="EMBL/GenBank/DDBJ databases">
        <authorList>
            <person name="Sun Q."/>
            <person name="Mori K."/>
        </authorList>
    </citation>
    <scope>NUCLEOTIDE SEQUENCE [LARGE SCALE GENOMIC DNA]</scope>
    <source>
        <strain evidence="1 2">CECT 7908</strain>
    </source>
</reference>
<keyword evidence="2" id="KW-1185">Reference proteome</keyword>